<gene>
    <name evidence="1" type="ORF">PDE_06681</name>
</gene>
<dbReference type="EMBL" id="KB644414">
    <property type="protein sequence ID" value="EPS31724.1"/>
    <property type="molecule type" value="Genomic_DNA"/>
</dbReference>
<evidence type="ECO:0000313" key="2">
    <source>
        <dbReference type="Proteomes" id="UP000019376"/>
    </source>
</evidence>
<dbReference type="Proteomes" id="UP000019376">
    <property type="component" value="Unassembled WGS sequence"/>
</dbReference>
<accession>S7ZN00</accession>
<sequence>MTIDHGISDFIAGRWCRAGWLKDPLIDKQFKKFRQKKKRLHVVDRVHVSLIAEKPTINAKGLHLMRAVVSLGSFKFHRIEMASSE</sequence>
<evidence type="ECO:0000313" key="1">
    <source>
        <dbReference type="EMBL" id="EPS31724.1"/>
    </source>
</evidence>
<proteinExistence type="predicted"/>
<name>S7ZN00_PENO1</name>
<protein>
    <submittedName>
        <fullName evidence="1">Uncharacterized protein</fullName>
    </submittedName>
</protein>
<keyword evidence="2" id="KW-1185">Reference proteome</keyword>
<dbReference type="AlphaFoldDB" id="S7ZN00"/>
<organism evidence="1 2">
    <name type="scientific">Penicillium oxalicum (strain 114-2 / CGMCC 5302)</name>
    <name type="common">Penicillium decumbens</name>
    <dbReference type="NCBI Taxonomy" id="933388"/>
    <lineage>
        <taxon>Eukaryota</taxon>
        <taxon>Fungi</taxon>
        <taxon>Dikarya</taxon>
        <taxon>Ascomycota</taxon>
        <taxon>Pezizomycotina</taxon>
        <taxon>Eurotiomycetes</taxon>
        <taxon>Eurotiomycetidae</taxon>
        <taxon>Eurotiales</taxon>
        <taxon>Aspergillaceae</taxon>
        <taxon>Penicillium</taxon>
    </lineage>
</organism>
<reference evidence="1 2" key="1">
    <citation type="journal article" date="2013" name="PLoS ONE">
        <title>Genomic and secretomic analyses reveal unique features of the lignocellulolytic enzyme system of Penicillium decumbens.</title>
        <authorList>
            <person name="Liu G."/>
            <person name="Zhang L."/>
            <person name="Wei X."/>
            <person name="Zou G."/>
            <person name="Qin Y."/>
            <person name="Ma L."/>
            <person name="Li J."/>
            <person name="Zheng H."/>
            <person name="Wang S."/>
            <person name="Wang C."/>
            <person name="Xun L."/>
            <person name="Zhao G.-P."/>
            <person name="Zhou Z."/>
            <person name="Qu Y."/>
        </authorList>
    </citation>
    <scope>NUCLEOTIDE SEQUENCE [LARGE SCALE GENOMIC DNA]</scope>
    <source>
        <strain evidence="2">114-2 / CGMCC 5302</strain>
    </source>
</reference>
<dbReference type="HOGENOM" id="CLU_2513366_0_0_1"/>